<organism evidence="2 3">
    <name type="scientific">Enterovibrio gelatinilyticus</name>
    <dbReference type="NCBI Taxonomy" id="2899819"/>
    <lineage>
        <taxon>Bacteria</taxon>
        <taxon>Pseudomonadati</taxon>
        <taxon>Pseudomonadota</taxon>
        <taxon>Gammaproteobacteria</taxon>
        <taxon>Vibrionales</taxon>
        <taxon>Vibrionaceae</taxon>
        <taxon>Enterovibrio</taxon>
    </lineage>
</organism>
<gene>
    <name evidence="2" type="ORF">LRP50_00385</name>
</gene>
<evidence type="ECO:0000313" key="2">
    <source>
        <dbReference type="EMBL" id="MDD1791584.1"/>
    </source>
</evidence>
<comment type="caution">
    <text evidence="2">The sequence shown here is derived from an EMBL/GenBank/DDBJ whole genome shotgun (WGS) entry which is preliminary data.</text>
</comment>
<dbReference type="SUPFAM" id="SSF56935">
    <property type="entry name" value="Porins"/>
    <property type="match status" value="1"/>
</dbReference>
<sequence>MRRFTFPLLTHVLLLLTASTVSANEHIQVSGFGNISLIKSGTEDFGYKYDLTKEAQYGGWAADTGSAFGLQLNAKVSQNVDFVIQGVFQDRIENDLDKTIAWAFLRYRVTPNFTARVGRIATPLYMLSEYRDVGFAYLWTKPITDFYANIPIASIDGADIAYIYQIGGGLLETRLFGGKSNITIETTSDPYDVTLSPVLGAKLSYSIDDWLFSSVAATTKVDEGNPSEGIIDSLQQDPALSQLWPEVGSISKDFNFIGSRFNYYSLGAFYETGDWTLQTELSYTDAEWPFFPDLAAGYLSAGKSFSNVTAFGFVSRAKSVGEFYELEAPSLQALQIPAIAGLYNFTKASLDTRVIDQESLGFGIRVDLDSQIALKGQIERTWINDGNAGAWLTTIEGISAVPPSYIDTYSISLTFVF</sequence>
<dbReference type="Proteomes" id="UP001149400">
    <property type="component" value="Unassembled WGS sequence"/>
</dbReference>
<protein>
    <recommendedName>
        <fullName evidence="4">Porin domain-containing protein</fullName>
    </recommendedName>
</protein>
<evidence type="ECO:0008006" key="4">
    <source>
        <dbReference type="Google" id="ProtNLM"/>
    </source>
</evidence>
<evidence type="ECO:0000256" key="1">
    <source>
        <dbReference type="SAM" id="SignalP"/>
    </source>
</evidence>
<dbReference type="EMBL" id="JAJUBC010000001">
    <property type="protein sequence ID" value="MDD1791584.1"/>
    <property type="molecule type" value="Genomic_DNA"/>
</dbReference>
<feature type="signal peptide" evidence="1">
    <location>
        <begin position="1"/>
        <end position="23"/>
    </location>
</feature>
<proteinExistence type="predicted"/>
<dbReference type="RefSeq" id="WP_274162539.1">
    <property type="nucleotide sequence ID" value="NZ_JAJUBC010000001.1"/>
</dbReference>
<accession>A0ABT5QUA4</accession>
<feature type="chain" id="PRO_5045686295" description="Porin domain-containing protein" evidence="1">
    <location>
        <begin position="24"/>
        <end position="417"/>
    </location>
</feature>
<name>A0ABT5QUA4_9GAMM</name>
<keyword evidence="1" id="KW-0732">Signal</keyword>
<reference evidence="2" key="1">
    <citation type="submission" date="2021-12" db="EMBL/GenBank/DDBJ databases">
        <title>Enterovibrio ZSDZ35 sp. nov. and Enterovibrio ZSDZ42 sp. nov., isolated from coastal seawater in Qingdao.</title>
        <authorList>
            <person name="Zhang P."/>
        </authorList>
    </citation>
    <scope>NUCLEOTIDE SEQUENCE</scope>
    <source>
        <strain evidence="2">ZSDZ42</strain>
    </source>
</reference>
<evidence type="ECO:0000313" key="3">
    <source>
        <dbReference type="Proteomes" id="UP001149400"/>
    </source>
</evidence>
<keyword evidence="3" id="KW-1185">Reference proteome</keyword>